<keyword evidence="3" id="KW-1185">Reference proteome</keyword>
<evidence type="ECO:0000313" key="2">
    <source>
        <dbReference type="EMBL" id="TNN76800.1"/>
    </source>
</evidence>
<organism evidence="2 3">
    <name type="scientific">Liparis tanakae</name>
    <name type="common">Tanaka's snailfish</name>
    <dbReference type="NCBI Taxonomy" id="230148"/>
    <lineage>
        <taxon>Eukaryota</taxon>
        <taxon>Metazoa</taxon>
        <taxon>Chordata</taxon>
        <taxon>Craniata</taxon>
        <taxon>Vertebrata</taxon>
        <taxon>Euteleostomi</taxon>
        <taxon>Actinopterygii</taxon>
        <taxon>Neopterygii</taxon>
        <taxon>Teleostei</taxon>
        <taxon>Neoteleostei</taxon>
        <taxon>Acanthomorphata</taxon>
        <taxon>Eupercaria</taxon>
        <taxon>Perciformes</taxon>
        <taxon>Cottioidei</taxon>
        <taxon>Cottales</taxon>
        <taxon>Liparidae</taxon>
        <taxon>Liparis</taxon>
    </lineage>
</organism>
<proteinExistence type="predicted"/>
<comment type="caution">
    <text evidence="2">The sequence shown here is derived from an EMBL/GenBank/DDBJ whole genome shotgun (WGS) entry which is preliminary data.</text>
</comment>
<gene>
    <name evidence="2" type="ORF">EYF80_013049</name>
</gene>
<feature type="compositionally biased region" description="Polar residues" evidence="1">
    <location>
        <begin position="1"/>
        <end position="10"/>
    </location>
</feature>
<dbReference type="OrthoDB" id="10254455at2759"/>
<dbReference type="EMBL" id="SRLO01000090">
    <property type="protein sequence ID" value="TNN76800.1"/>
    <property type="molecule type" value="Genomic_DNA"/>
</dbReference>
<reference evidence="2 3" key="1">
    <citation type="submission" date="2019-03" db="EMBL/GenBank/DDBJ databases">
        <title>First draft genome of Liparis tanakae, snailfish: a comprehensive survey of snailfish specific genes.</title>
        <authorList>
            <person name="Kim W."/>
            <person name="Song I."/>
            <person name="Jeong J.-H."/>
            <person name="Kim D."/>
            <person name="Kim S."/>
            <person name="Ryu S."/>
            <person name="Song J.Y."/>
            <person name="Lee S.K."/>
        </authorList>
    </citation>
    <scope>NUCLEOTIDE SEQUENCE [LARGE SCALE GENOMIC DNA]</scope>
    <source>
        <tissue evidence="2">Muscle</tissue>
    </source>
</reference>
<dbReference type="AlphaFoldDB" id="A0A4Z2IFW1"/>
<evidence type="ECO:0000256" key="1">
    <source>
        <dbReference type="SAM" id="MobiDB-lite"/>
    </source>
</evidence>
<evidence type="ECO:0000313" key="3">
    <source>
        <dbReference type="Proteomes" id="UP000314294"/>
    </source>
</evidence>
<sequence length="274" mass="30196">MSNSSGTEKQSLAGGPEDGNRALGDRNGALGDRNRALGDRALGHGGNIREAEEWLRAGSTQGVTICQVMPQDSEFPIRCIIIYLWPPNTLPWRGWRRTALFLESLREESPAAANHHHHHHVYGMFRLSLLHNWQDSWLKSAIQEQAAVWLWAPPDTPITSANGAASSPTWPSITYLGYPVVLIEPGHRRGGYLNISAAWQTTDNKLKGQAEQEVQLGDRPQPFLIHRSAAKDTRGQEVAAPKMVNLNNMPNTSFLDSGRIRASLGRSLNSISTG</sequence>
<name>A0A4Z2IFW1_9TELE</name>
<accession>A0A4Z2IFW1</accession>
<protein>
    <submittedName>
        <fullName evidence="2">Uncharacterized protein</fullName>
    </submittedName>
</protein>
<dbReference type="Proteomes" id="UP000314294">
    <property type="component" value="Unassembled WGS sequence"/>
</dbReference>
<feature type="region of interest" description="Disordered" evidence="1">
    <location>
        <begin position="1"/>
        <end position="36"/>
    </location>
</feature>